<dbReference type="EMBL" id="NDIQ01000021">
    <property type="protein sequence ID" value="PRT54930.1"/>
    <property type="molecule type" value="Genomic_DNA"/>
</dbReference>
<evidence type="ECO:0000256" key="8">
    <source>
        <dbReference type="ARBA" id="ARBA00022679"/>
    </source>
</evidence>
<evidence type="ECO:0000256" key="15">
    <source>
        <dbReference type="ARBA" id="ARBA00022989"/>
    </source>
</evidence>
<comment type="pathway">
    <text evidence="3">Protein modification; protein ubiquitination.</text>
</comment>
<evidence type="ECO:0000259" key="20">
    <source>
        <dbReference type="PROSITE" id="PS50089"/>
    </source>
</evidence>
<evidence type="ECO:0000256" key="5">
    <source>
        <dbReference type="ARBA" id="ARBA00012483"/>
    </source>
</evidence>
<feature type="domain" description="RING-type" evidence="20">
    <location>
        <begin position="240"/>
        <end position="278"/>
    </location>
</feature>
<evidence type="ECO:0000256" key="9">
    <source>
        <dbReference type="ARBA" id="ARBA00022692"/>
    </source>
</evidence>
<dbReference type="InterPro" id="IPR017907">
    <property type="entry name" value="Znf_RING_CS"/>
</dbReference>
<dbReference type="GO" id="GO:0008270">
    <property type="term" value="F:zinc ion binding"/>
    <property type="evidence" value="ECO:0007669"/>
    <property type="project" value="UniProtKB-KW"/>
</dbReference>
<evidence type="ECO:0000256" key="1">
    <source>
        <dbReference type="ARBA" id="ARBA00000900"/>
    </source>
</evidence>
<dbReference type="Pfam" id="PF13639">
    <property type="entry name" value="zf-RING_2"/>
    <property type="match status" value="1"/>
</dbReference>
<evidence type="ECO:0000256" key="19">
    <source>
        <dbReference type="PROSITE-ProRule" id="PRU00175"/>
    </source>
</evidence>
<keyword evidence="12" id="KW-0833">Ubl conjugation pathway</keyword>
<evidence type="ECO:0000256" key="17">
    <source>
        <dbReference type="ARBA" id="ARBA00023140"/>
    </source>
</evidence>
<dbReference type="SMART" id="SM00184">
    <property type="entry name" value="RING"/>
    <property type="match status" value="1"/>
</dbReference>
<sequence length="291" mass="32863">MSRENALDFPFANAPDIIRANQKDTYVEVQLRDGIRELVQWFKGVRFLNSLGPEIDAASTFSYLALTTLVGARTLGEEYTDLFYLTPSSQIPNWKRRGAYVLTAGLMPILLHRYFGKLKAKVLARLKDDSLLYSVVESVQPAMVSTVNLALFYFFGSYYQLSKRIFGLRYAFGHRVNPLDPKGSYEFLGLLMVAQAFVKLVNAVRARYRAADPETLVESTEIDLEDPDVLPQIPSNSRMCSLCFDPIRSPTATKCGHIFCWSCVSGWCRVHSECPVCRQSCDEQNLLVLQA</sequence>
<dbReference type="CDD" id="cd16527">
    <property type="entry name" value="RING-HC_PEX10"/>
    <property type="match status" value="1"/>
</dbReference>
<keyword evidence="16" id="KW-0472">Membrane</keyword>
<dbReference type="OrthoDB" id="6270329at2759"/>
<protein>
    <recommendedName>
        <fullName evidence="5">RING-type E3 ubiquitin transferase</fullName>
        <ecNumber evidence="5">2.3.2.27</ecNumber>
    </recommendedName>
    <alternativeName>
        <fullName evidence="18">Peroxin-10</fullName>
    </alternativeName>
</protein>
<gene>
    <name evidence="21" type="ORF">B9G98_02550</name>
</gene>
<dbReference type="GO" id="GO:0016562">
    <property type="term" value="P:protein import into peroxisome matrix, receptor recycling"/>
    <property type="evidence" value="ECO:0007669"/>
    <property type="project" value="UniProtKB-ARBA"/>
</dbReference>
<comment type="catalytic activity">
    <reaction evidence="1">
        <text>S-ubiquitinyl-[E2 ubiquitin-conjugating enzyme]-L-cysteine + [acceptor protein]-L-lysine = [E2 ubiquitin-conjugating enzyme]-L-cysteine + N(6)-ubiquitinyl-[acceptor protein]-L-lysine.</text>
        <dbReference type="EC" id="2.3.2.27"/>
    </reaction>
</comment>
<evidence type="ECO:0000256" key="18">
    <source>
        <dbReference type="ARBA" id="ARBA00041230"/>
    </source>
</evidence>
<dbReference type="Pfam" id="PF04757">
    <property type="entry name" value="Pex2_Pex12"/>
    <property type="match status" value="1"/>
</dbReference>
<evidence type="ECO:0000256" key="12">
    <source>
        <dbReference type="ARBA" id="ARBA00022786"/>
    </source>
</evidence>
<evidence type="ECO:0000256" key="10">
    <source>
        <dbReference type="ARBA" id="ARBA00022723"/>
    </source>
</evidence>
<dbReference type="InterPro" id="IPR013083">
    <property type="entry name" value="Znf_RING/FYVE/PHD"/>
</dbReference>
<evidence type="ECO:0000256" key="2">
    <source>
        <dbReference type="ARBA" id="ARBA00004585"/>
    </source>
</evidence>
<dbReference type="GO" id="GO:0016567">
    <property type="term" value="P:protein ubiquitination"/>
    <property type="evidence" value="ECO:0007669"/>
    <property type="project" value="UniProtKB-ARBA"/>
</dbReference>
<dbReference type="GeneID" id="36516298"/>
<dbReference type="InterPro" id="IPR001841">
    <property type="entry name" value="Znf_RING"/>
</dbReference>
<evidence type="ECO:0000256" key="4">
    <source>
        <dbReference type="ARBA" id="ARBA00008704"/>
    </source>
</evidence>
<keyword evidence="17" id="KW-0576">Peroxisome</keyword>
<dbReference type="GO" id="GO:0061630">
    <property type="term" value="F:ubiquitin protein ligase activity"/>
    <property type="evidence" value="ECO:0007669"/>
    <property type="project" value="UniProtKB-EC"/>
</dbReference>
<keyword evidence="13" id="KW-0862">Zinc</keyword>
<keyword evidence="8" id="KW-0808">Transferase</keyword>
<evidence type="ECO:0000313" key="22">
    <source>
        <dbReference type="Proteomes" id="UP000238350"/>
    </source>
</evidence>
<comment type="similarity">
    <text evidence="4">Belongs to the pex2/pex10/pex12 family.</text>
</comment>
<evidence type="ECO:0000256" key="16">
    <source>
        <dbReference type="ARBA" id="ARBA00023136"/>
    </source>
</evidence>
<dbReference type="Proteomes" id="UP000238350">
    <property type="component" value="Unassembled WGS sequence"/>
</dbReference>
<comment type="subcellular location">
    <subcellularLocation>
        <location evidence="2">Peroxisome membrane</location>
        <topology evidence="2">Multi-pass membrane protein</topology>
    </subcellularLocation>
</comment>
<organism evidence="21 22">
    <name type="scientific">Wickerhamiella sorbophila</name>
    <dbReference type="NCBI Taxonomy" id="45607"/>
    <lineage>
        <taxon>Eukaryota</taxon>
        <taxon>Fungi</taxon>
        <taxon>Dikarya</taxon>
        <taxon>Ascomycota</taxon>
        <taxon>Saccharomycotina</taxon>
        <taxon>Dipodascomycetes</taxon>
        <taxon>Dipodascales</taxon>
        <taxon>Trichomonascaceae</taxon>
        <taxon>Wickerhamiella</taxon>
    </lineage>
</organism>
<dbReference type="RefSeq" id="XP_024664875.1">
    <property type="nucleotide sequence ID" value="XM_024809107.1"/>
</dbReference>
<evidence type="ECO:0000256" key="7">
    <source>
        <dbReference type="ARBA" id="ARBA00022593"/>
    </source>
</evidence>
<evidence type="ECO:0000256" key="14">
    <source>
        <dbReference type="ARBA" id="ARBA00022927"/>
    </source>
</evidence>
<accession>A0A2T0FIW7</accession>
<keyword evidence="9" id="KW-0812">Transmembrane</keyword>
<keyword evidence="6" id="KW-0813">Transport</keyword>
<dbReference type="PANTHER" id="PTHR23350:SF0">
    <property type="entry name" value="PEROXISOME BIOGENESIS FACTOR 10"/>
    <property type="match status" value="1"/>
</dbReference>
<dbReference type="InterPro" id="IPR025654">
    <property type="entry name" value="PEX2/10"/>
</dbReference>
<keyword evidence="22" id="KW-1185">Reference proteome</keyword>
<dbReference type="PROSITE" id="PS50089">
    <property type="entry name" value="ZF_RING_2"/>
    <property type="match status" value="1"/>
</dbReference>
<dbReference type="AlphaFoldDB" id="A0A2T0FIW7"/>
<evidence type="ECO:0000256" key="11">
    <source>
        <dbReference type="ARBA" id="ARBA00022771"/>
    </source>
</evidence>
<dbReference type="SUPFAM" id="SSF57850">
    <property type="entry name" value="RING/U-box"/>
    <property type="match status" value="1"/>
</dbReference>
<keyword evidence="14" id="KW-0653">Protein transport</keyword>
<keyword evidence="11 19" id="KW-0863">Zinc-finger</keyword>
<dbReference type="PANTHER" id="PTHR23350">
    <property type="entry name" value="PEROXISOME ASSEMBLY PROTEIN 10"/>
    <property type="match status" value="1"/>
</dbReference>
<dbReference type="PROSITE" id="PS00518">
    <property type="entry name" value="ZF_RING_1"/>
    <property type="match status" value="1"/>
</dbReference>
<dbReference type="STRING" id="45607.A0A2T0FIW7"/>
<comment type="caution">
    <text evidence="21">The sequence shown here is derived from an EMBL/GenBank/DDBJ whole genome shotgun (WGS) entry which is preliminary data.</text>
</comment>
<keyword evidence="15" id="KW-1133">Transmembrane helix</keyword>
<evidence type="ECO:0000256" key="13">
    <source>
        <dbReference type="ARBA" id="ARBA00022833"/>
    </source>
</evidence>
<keyword evidence="7" id="KW-0962">Peroxisome biogenesis</keyword>
<evidence type="ECO:0000256" key="3">
    <source>
        <dbReference type="ARBA" id="ARBA00004906"/>
    </source>
</evidence>
<dbReference type="InterPro" id="IPR006845">
    <property type="entry name" value="Pex_N"/>
</dbReference>
<name>A0A2T0FIW7_9ASCO</name>
<evidence type="ECO:0000256" key="6">
    <source>
        <dbReference type="ARBA" id="ARBA00022448"/>
    </source>
</evidence>
<dbReference type="GO" id="GO:0005778">
    <property type="term" value="C:peroxisomal membrane"/>
    <property type="evidence" value="ECO:0007669"/>
    <property type="project" value="UniProtKB-SubCell"/>
</dbReference>
<keyword evidence="10" id="KW-0479">Metal-binding</keyword>
<reference evidence="21 22" key="1">
    <citation type="submission" date="2017-04" db="EMBL/GenBank/DDBJ databases">
        <title>Genome sequencing of [Candida] sorbophila.</title>
        <authorList>
            <person name="Ahn J.O."/>
        </authorList>
    </citation>
    <scope>NUCLEOTIDE SEQUENCE [LARGE SCALE GENOMIC DNA]</scope>
    <source>
        <strain evidence="21 22">DS02</strain>
    </source>
</reference>
<dbReference type="Gene3D" id="3.30.40.10">
    <property type="entry name" value="Zinc/RING finger domain, C3HC4 (zinc finger)"/>
    <property type="match status" value="1"/>
</dbReference>
<proteinExistence type="inferred from homology"/>
<evidence type="ECO:0000313" key="21">
    <source>
        <dbReference type="EMBL" id="PRT54930.1"/>
    </source>
</evidence>
<dbReference type="EC" id="2.3.2.27" evidence="5"/>